<dbReference type="Proteomes" id="UP000093928">
    <property type="component" value="Unassembled WGS sequence"/>
</dbReference>
<dbReference type="EMBL" id="LZLS01000034">
    <property type="protein sequence ID" value="OBK30242.1"/>
    <property type="molecule type" value="Genomic_DNA"/>
</dbReference>
<dbReference type="AlphaFoldDB" id="A0A1A3PCB1"/>
<evidence type="ECO:0000313" key="1">
    <source>
        <dbReference type="EMBL" id="OBK30242.1"/>
    </source>
</evidence>
<sequence length="123" mass="14369">MNSSPFYSDLEARMQAALKIGLEDFRESKYFGYCSEYHDFLWADDRYTYTHRKRLPHAPYEFAARYVGIPLLNLLLDLGILTNTWFPGYYDIEDEFANGRQPPKHPSGRVSQMVLFYNTPAGL</sequence>
<proteinExistence type="predicted"/>
<comment type="caution">
    <text evidence="1">The sequence shown here is derived from an EMBL/GenBank/DDBJ whole genome shotgun (WGS) entry which is preliminary data.</text>
</comment>
<gene>
    <name evidence="1" type="ORF">A5634_16655</name>
</gene>
<organism evidence="1 2">
    <name type="scientific">Mycobacterium asiaticum</name>
    <dbReference type="NCBI Taxonomy" id="1790"/>
    <lineage>
        <taxon>Bacteria</taxon>
        <taxon>Bacillati</taxon>
        <taxon>Actinomycetota</taxon>
        <taxon>Actinomycetes</taxon>
        <taxon>Mycobacteriales</taxon>
        <taxon>Mycobacteriaceae</taxon>
        <taxon>Mycobacterium</taxon>
    </lineage>
</organism>
<evidence type="ECO:0000313" key="2">
    <source>
        <dbReference type="Proteomes" id="UP000093928"/>
    </source>
</evidence>
<accession>A0A1A3PCB1</accession>
<name>A0A1A3PCB1_MYCAS</name>
<reference evidence="1 2" key="1">
    <citation type="submission" date="2016-06" db="EMBL/GenBank/DDBJ databases">
        <authorList>
            <person name="Kjaerup R.B."/>
            <person name="Dalgaard T.S."/>
            <person name="Juul-Madsen H.R."/>
        </authorList>
    </citation>
    <scope>NUCLEOTIDE SEQUENCE [LARGE SCALE GENOMIC DNA]</scope>
    <source>
        <strain evidence="1 2">1165133.8</strain>
    </source>
</reference>
<protein>
    <submittedName>
        <fullName evidence="1">Uncharacterized protein</fullName>
    </submittedName>
</protein>
<dbReference type="RefSeq" id="WP_065142776.1">
    <property type="nucleotide sequence ID" value="NZ_LZLS01000034.1"/>
</dbReference>